<feature type="domain" description="Mutator-like transposase" evidence="1">
    <location>
        <begin position="133"/>
        <end position="261"/>
    </location>
</feature>
<dbReference type="EMBL" id="BGPR01030035">
    <property type="protein sequence ID" value="GBO02256.1"/>
    <property type="molecule type" value="Genomic_DNA"/>
</dbReference>
<dbReference type="InterPro" id="IPR049012">
    <property type="entry name" value="Mutator_transp_dom"/>
</dbReference>
<proteinExistence type="predicted"/>
<dbReference type="Pfam" id="PF20700">
    <property type="entry name" value="Mutator"/>
    <property type="match status" value="1"/>
</dbReference>
<dbReference type="AlphaFoldDB" id="A0A4Y2TSX5"/>
<organism evidence="2 3">
    <name type="scientific">Araneus ventricosus</name>
    <name type="common">Orbweaver spider</name>
    <name type="synonym">Epeira ventricosa</name>
    <dbReference type="NCBI Taxonomy" id="182803"/>
    <lineage>
        <taxon>Eukaryota</taxon>
        <taxon>Metazoa</taxon>
        <taxon>Ecdysozoa</taxon>
        <taxon>Arthropoda</taxon>
        <taxon>Chelicerata</taxon>
        <taxon>Arachnida</taxon>
        <taxon>Araneae</taxon>
        <taxon>Araneomorphae</taxon>
        <taxon>Entelegynae</taxon>
        <taxon>Araneoidea</taxon>
        <taxon>Araneidae</taxon>
        <taxon>Araneus</taxon>
    </lineage>
</organism>
<reference evidence="2 3" key="1">
    <citation type="journal article" date="2019" name="Sci. Rep.">
        <title>Orb-weaving spider Araneus ventricosus genome elucidates the spidroin gene catalogue.</title>
        <authorList>
            <person name="Kono N."/>
            <person name="Nakamura H."/>
            <person name="Ohtoshi R."/>
            <person name="Moran D.A.P."/>
            <person name="Shinohara A."/>
            <person name="Yoshida Y."/>
            <person name="Fujiwara M."/>
            <person name="Mori M."/>
            <person name="Tomita M."/>
            <person name="Arakawa K."/>
        </authorList>
    </citation>
    <scope>NUCLEOTIDE SEQUENCE [LARGE SCALE GENOMIC DNA]</scope>
</reference>
<protein>
    <recommendedName>
        <fullName evidence="1">Mutator-like transposase domain-containing protein</fullName>
    </recommendedName>
</protein>
<accession>A0A4Y2TSX5</accession>
<evidence type="ECO:0000259" key="1">
    <source>
        <dbReference type="Pfam" id="PF20700"/>
    </source>
</evidence>
<sequence>MLGYNSGMRAKVILLENTPLNAVHEWQHNRLNHQTDVQICSQGAWDNHESAPAVIGNCSPDHNSRCRSSVSRPQREILKKRSGKNYKISEKAVNEVRNLSPNAQQTCAKERKLPNIDDCFSTENTGKGVLNSITDVNILARVFKNCVNCKNCNNGLELQVLKITSGLAVSFILNCFQCEYTHEFSSSEFHEGTQIATVNTRYVYALRCIGQGAEVSGMFCSVMNLPQPPTRLQICNKRLLNATRAVCESAMQKAVKEAIAENNSDNIILLLLTELVRSEVTRHTMV</sequence>
<keyword evidence="3" id="KW-1185">Reference proteome</keyword>
<gene>
    <name evidence="2" type="ORF">AVEN_204682_1</name>
</gene>
<dbReference type="OrthoDB" id="6429968at2759"/>
<comment type="caution">
    <text evidence="2">The sequence shown here is derived from an EMBL/GenBank/DDBJ whole genome shotgun (WGS) entry which is preliminary data.</text>
</comment>
<evidence type="ECO:0000313" key="3">
    <source>
        <dbReference type="Proteomes" id="UP000499080"/>
    </source>
</evidence>
<dbReference type="Proteomes" id="UP000499080">
    <property type="component" value="Unassembled WGS sequence"/>
</dbReference>
<evidence type="ECO:0000313" key="2">
    <source>
        <dbReference type="EMBL" id="GBO02256.1"/>
    </source>
</evidence>
<name>A0A4Y2TSX5_ARAVE</name>